<accession>A0AA39QLU4</accession>
<keyword evidence="4" id="KW-1185">Reference proteome</keyword>
<sequence length="627" mass="70940">MQMAPPESTTEEAAPQTTVPEPSSRRIAILRYDEYFDLRTFSTTLRKTSKKSRKPKTTSTSVLRVRRIIDDKGRYRHTEIDIMSTRLREIITEINNGVLGFRLAGDAATVDPEILYHSLNGMHTRLAEEKAKESPDEAFIFDLQTAHDFTKDHFSSTIVELHAVFCGRAEILFEHLWALIPPNMYVYRRIPQTGQDQVLQARAFSIRSRFDGSQYGNVLCDIISNDGEFFGIARVDLEINHFKGWKRIQDLEVYPLWIHPESGILIKDAISRGKKYAQLAKSSYHEIISGPAMIQVEDKLRKSNAHGRVMIDPSAFRTYEANADYVNIPVRKGLSRDSLTDNDYMICNPVALGFCFGTKSWGGFAMDRLQDVVWSDEAFNSLVLGETQKILIHALVKQHAARAAQYDDIVHGKGKGLIGLLSGKPGCGKTLTAEAVAEVTRRPLYVVSAGELGTVPSAVDQMLSRVLELAHKWDAVLLLDEAEVFLQERSTQDVTRNALVSIFLRQLEYYQGILILTTNLANQCDKALESRIHFCVYYPDLDYNARRKIWEMFLLKSSLDPARGMSDFDLDRLAQLQLNGRQIKNVVANAQSIALEYKVSLSMEHIETVRKVLNEWEKAREGGCNGQ</sequence>
<dbReference type="Proteomes" id="UP001175228">
    <property type="component" value="Unassembled WGS sequence"/>
</dbReference>
<evidence type="ECO:0000256" key="1">
    <source>
        <dbReference type="SAM" id="MobiDB-lite"/>
    </source>
</evidence>
<dbReference type="GO" id="GO:0005524">
    <property type="term" value="F:ATP binding"/>
    <property type="evidence" value="ECO:0007669"/>
    <property type="project" value="InterPro"/>
</dbReference>
<keyword evidence="3" id="KW-0378">Hydrolase</keyword>
<dbReference type="PANTHER" id="PTHR46411">
    <property type="entry name" value="FAMILY ATPASE, PUTATIVE-RELATED"/>
    <property type="match status" value="1"/>
</dbReference>
<comment type="caution">
    <text evidence="3">The sequence shown here is derived from an EMBL/GenBank/DDBJ whole genome shotgun (WGS) entry which is preliminary data.</text>
</comment>
<dbReference type="InterPro" id="IPR027417">
    <property type="entry name" value="P-loop_NTPase"/>
</dbReference>
<name>A0AA39QLU4_9AGAR</name>
<dbReference type="Pfam" id="PF22942">
    <property type="entry name" value="DUF7025"/>
    <property type="match status" value="1"/>
</dbReference>
<dbReference type="GO" id="GO:0016887">
    <property type="term" value="F:ATP hydrolysis activity"/>
    <property type="evidence" value="ECO:0007669"/>
    <property type="project" value="InterPro"/>
</dbReference>
<dbReference type="InterPro" id="IPR003959">
    <property type="entry name" value="ATPase_AAA_core"/>
</dbReference>
<organism evidence="3 4">
    <name type="scientific">Armillaria luteobubalina</name>
    <dbReference type="NCBI Taxonomy" id="153913"/>
    <lineage>
        <taxon>Eukaryota</taxon>
        <taxon>Fungi</taxon>
        <taxon>Dikarya</taxon>
        <taxon>Basidiomycota</taxon>
        <taxon>Agaricomycotina</taxon>
        <taxon>Agaricomycetes</taxon>
        <taxon>Agaricomycetidae</taxon>
        <taxon>Agaricales</taxon>
        <taxon>Marasmiineae</taxon>
        <taxon>Physalacriaceae</taxon>
        <taxon>Armillaria</taxon>
    </lineage>
</organism>
<evidence type="ECO:0000313" key="3">
    <source>
        <dbReference type="EMBL" id="KAK0504201.1"/>
    </source>
</evidence>
<evidence type="ECO:0000259" key="2">
    <source>
        <dbReference type="SMART" id="SM00382"/>
    </source>
</evidence>
<dbReference type="SUPFAM" id="SSF52540">
    <property type="entry name" value="P-loop containing nucleoside triphosphate hydrolases"/>
    <property type="match status" value="1"/>
</dbReference>
<dbReference type="EMBL" id="JAUEPU010000003">
    <property type="protein sequence ID" value="KAK0504201.1"/>
    <property type="molecule type" value="Genomic_DNA"/>
</dbReference>
<dbReference type="InterPro" id="IPR054289">
    <property type="entry name" value="DUF7025"/>
</dbReference>
<feature type="domain" description="AAA+ ATPase" evidence="2">
    <location>
        <begin position="415"/>
        <end position="542"/>
    </location>
</feature>
<dbReference type="PANTHER" id="PTHR46411:SF2">
    <property type="entry name" value="AAA+ ATPASE DOMAIN-CONTAINING PROTEIN"/>
    <property type="match status" value="1"/>
</dbReference>
<reference evidence="3" key="1">
    <citation type="submission" date="2023-06" db="EMBL/GenBank/DDBJ databases">
        <authorList>
            <consortium name="Lawrence Berkeley National Laboratory"/>
            <person name="Ahrendt S."/>
            <person name="Sahu N."/>
            <person name="Indic B."/>
            <person name="Wong-Bajracharya J."/>
            <person name="Merenyi Z."/>
            <person name="Ke H.-M."/>
            <person name="Monk M."/>
            <person name="Kocsube S."/>
            <person name="Drula E."/>
            <person name="Lipzen A."/>
            <person name="Balint B."/>
            <person name="Henrissat B."/>
            <person name="Andreopoulos B."/>
            <person name="Martin F.M."/>
            <person name="Harder C.B."/>
            <person name="Rigling D."/>
            <person name="Ford K.L."/>
            <person name="Foster G.D."/>
            <person name="Pangilinan J."/>
            <person name="Papanicolaou A."/>
            <person name="Barry K."/>
            <person name="LaButti K."/>
            <person name="Viragh M."/>
            <person name="Koriabine M."/>
            <person name="Yan M."/>
            <person name="Riley R."/>
            <person name="Champramary S."/>
            <person name="Plett K.L."/>
            <person name="Tsai I.J."/>
            <person name="Slot J."/>
            <person name="Sipos G."/>
            <person name="Plett J."/>
            <person name="Nagy L.G."/>
            <person name="Grigoriev I.V."/>
        </authorList>
    </citation>
    <scope>NUCLEOTIDE SEQUENCE</scope>
    <source>
        <strain evidence="3">HWK02</strain>
    </source>
</reference>
<feature type="region of interest" description="Disordered" evidence="1">
    <location>
        <begin position="1"/>
        <end position="24"/>
    </location>
</feature>
<proteinExistence type="predicted"/>
<protein>
    <submittedName>
        <fullName evidence="3">P-loop containing nucleoside triphosphate hydrolase protein</fullName>
    </submittedName>
</protein>
<evidence type="ECO:0000313" key="4">
    <source>
        <dbReference type="Proteomes" id="UP001175228"/>
    </source>
</evidence>
<dbReference type="Pfam" id="PF00004">
    <property type="entry name" value="AAA"/>
    <property type="match status" value="1"/>
</dbReference>
<dbReference type="Gene3D" id="3.40.50.300">
    <property type="entry name" value="P-loop containing nucleotide triphosphate hydrolases"/>
    <property type="match status" value="1"/>
</dbReference>
<gene>
    <name evidence="3" type="ORF">EDD18DRAFT_490556</name>
</gene>
<dbReference type="CDD" id="cd19481">
    <property type="entry name" value="RecA-like_protease"/>
    <property type="match status" value="1"/>
</dbReference>
<dbReference type="InterPro" id="IPR003593">
    <property type="entry name" value="AAA+_ATPase"/>
</dbReference>
<dbReference type="SMART" id="SM00382">
    <property type="entry name" value="AAA"/>
    <property type="match status" value="1"/>
</dbReference>
<dbReference type="AlphaFoldDB" id="A0AA39QLU4"/>